<dbReference type="EMBL" id="QLMD01000023">
    <property type="protein sequence ID" value="RAJ92937.1"/>
    <property type="molecule type" value="Genomic_DNA"/>
</dbReference>
<dbReference type="InterPro" id="IPR040198">
    <property type="entry name" value="Fido_containing"/>
</dbReference>
<dbReference type="SUPFAM" id="SSF46785">
    <property type="entry name" value="Winged helix' DNA-binding domain"/>
    <property type="match status" value="1"/>
</dbReference>
<dbReference type="InterPro" id="IPR003812">
    <property type="entry name" value="Fido"/>
</dbReference>
<keyword evidence="2" id="KW-0067">ATP-binding</keyword>
<organism evidence="4 6">
    <name type="scientific">Aliidiomarina maris</name>
    <dbReference type="NCBI Taxonomy" id="531312"/>
    <lineage>
        <taxon>Bacteria</taxon>
        <taxon>Pseudomonadati</taxon>
        <taxon>Pseudomonadota</taxon>
        <taxon>Gammaproteobacteria</taxon>
        <taxon>Alteromonadales</taxon>
        <taxon>Idiomarinaceae</taxon>
        <taxon>Aliidiomarina</taxon>
    </lineage>
</organism>
<dbReference type="InterPro" id="IPR025230">
    <property type="entry name" value="DUF4172"/>
</dbReference>
<accession>A0A327WPW9</accession>
<evidence type="ECO:0000313" key="5">
    <source>
        <dbReference type="EMBL" id="RUO18331.1"/>
    </source>
</evidence>
<evidence type="ECO:0000313" key="7">
    <source>
        <dbReference type="Proteomes" id="UP000287865"/>
    </source>
</evidence>
<protein>
    <submittedName>
        <fullName evidence="5">DUF4172 domain-containing protein</fullName>
    </submittedName>
    <submittedName>
        <fullName evidence="4">Fic family protein</fullName>
    </submittedName>
</protein>
<dbReference type="AlphaFoldDB" id="A0A327WPW9"/>
<dbReference type="EMBL" id="PIPK01000021">
    <property type="protein sequence ID" value="RUO18331.1"/>
    <property type="molecule type" value="Genomic_DNA"/>
</dbReference>
<feature type="active site" evidence="1">
    <location>
        <position position="212"/>
    </location>
</feature>
<keyword evidence="2" id="KW-0547">Nucleotide-binding</keyword>
<dbReference type="InterPro" id="IPR036388">
    <property type="entry name" value="WH-like_DNA-bd_sf"/>
</dbReference>
<sequence length="389" mass="44482">MGLNDLEQKQWLWQSPNWPDFRWEQQRLPPLLRRAYDRIGQLKGRMALVEGHEAFTLDAMLANIVASSAIESEKVDVYGVRSSLARQLGIDDQNPVKISEQSEGLANLMRDAVTAWQQPLSLDVLLQWHCWLFQGYTSLMQKVTPGQLRGDAPMQIVSGPLQRPKVHFEAPPRAMIDKELEQFICWFNSSQDSDVDPIVRAGIAHLWFVTIHPFEDGNGRITRALTDRALAQADQSSIRMFAMSEAILEQRKAYYDVLERTQKLATDQQPDITEWLVWFVETLTLSVETALAKIERTVVKTKFWARHNDKPLLEPQRKVLNRLLDGDFPDGINATQYQRVAKVSKATATRHLSDLLEQGVLEKLPGGGRSTRYRVLCDYPEVQNKSSFQ</sequence>
<dbReference type="Proteomes" id="UP000249203">
    <property type="component" value="Unassembled WGS sequence"/>
</dbReference>
<dbReference type="InterPro" id="IPR036597">
    <property type="entry name" value="Fido-like_dom_sf"/>
</dbReference>
<dbReference type="PANTHER" id="PTHR13504">
    <property type="entry name" value="FIDO DOMAIN-CONTAINING PROTEIN DDB_G0283145"/>
    <property type="match status" value="1"/>
</dbReference>
<evidence type="ECO:0000256" key="2">
    <source>
        <dbReference type="PIRSR" id="PIRSR640198-2"/>
    </source>
</evidence>
<name>A0A327WPW9_9GAMM</name>
<dbReference type="Pfam" id="PF02661">
    <property type="entry name" value="Fic"/>
    <property type="match status" value="1"/>
</dbReference>
<reference evidence="5 7" key="1">
    <citation type="journal article" date="2018" name="Front. Microbiol.">
        <title>Genome-Based Analysis Reveals the Taxonomy and Diversity of the Family Idiomarinaceae.</title>
        <authorList>
            <person name="Liu Y."/>
            <person name="Lai Q."/>
            <person name="Shao Z."/>
        </authorList>
    </citation>
    <scope>NUCLEOTIDE SEQUENCE [LARGE SCALE GENOMIC DNA]</scope>
    <source>
        <strain evidence="5 7">CF12-14</strain>
    </source>
</reference>
<dbReference type="PANTHER" id="PTHR13504:SF33">
    <property type="entry name" value="FIC FAMILY PROTEIN"/>
    <property type="match status" value="1"/>
</dbReference>
<comment type="caution">
    <text evidence="4">The sequence shown here is derived from an EMBL/GenBank/DDBJ whole genome shotgun (WGS) entry which is preliminary data.</text>
</comment>
<dbReference type="Pfam" id="PF13776">
    <property type="entry name" value="DUF4172"/>
    <property type="match status" value="1"/>
</dbReference>
<feature type="binding site" evidence="2">
    <location>
        <begin position="254"/>
        <end position="255"/>
    </location>
    <ligand>
        <name>ATP</name>
        <dbReference type="ChEBI" id="CHEBI:30616"/>
    </ligand>
</feature>
<feature type="binding site" evidence="2">
    <location>
        <begin position="216"/>
        <end position="223"/>
    </location>
    <ligand>
        <name>ATP</name>
        <dbReference type="ChEBI" id="CHEBI:30616"/>
    </ligand>
</feature>
<proteinExistence type="predicted"/>
<dbReference type="PROSITE" id="PS51459">
    <property type="entry name" value="FIDO"/>
    <property type="match status" value="1"/>
</dbReference>
<evidence type="ECO:0000259" key="3">
    <source>
        <dbReference type="PROSITE" id="PS51459"/>
    </source>
</evidence>
<reference evidence="4 6" key="2">
    <citation type="submission" date="2018-06" db="EMBL/GenBank/DDBJ databases">
        <title>Genomic Encyclopedia of Type Strains, Phase III (KMG-III): the genomes of soil and plant-associated and newly described type strains.</title>
        <authorList>
            <person name="Whitman W."/>
        </authorList>
    </citation>
    <scope>NUCLEOTIDE SEQUENCE [LARGE SCALE GENOMIC DNA]</scope>
    <source>
        <strain evidence="4 6">CGMCC 1.15366</strain>
    </source>
</reference>
<evidence type="ECO:0000256" key="1">
    <source>
        <dbReference type="PIRSR" id="PIRSR640198-1"/>
    </source>
</evidence>
<feature type="domain" description="Fido" evidence="3">
    <location>
        <begin position="120"/>
        <end position="281"/>
    </location>
</feature>
<dbReference type="RefSeq" id="WP_111570562.1">
    <property type="nucleotide sequence ID" value="NZ_PIPK01000021.1"/>
</dbReference>
<gene>
    <name evidence="4" type="ORF">B0I24_12311</name>
    <name evidence="5" type="ORF">CWE07_14060</name>
</gene>
<dbReference type="SUPFAM" id="SSF140931">
    <property type="entry name" value="Fic-like"/>
    <property type="match status" value="1"/>
</dbReference>
<dbReference type="Gene3D" id="1.10.3290.10">
    <property type="entry name" value="Fido-like domain"/>
    <property type="match status" value="1"/>
</dbReference>
<evidence type="ECO:0000313" key="4">
    <source>
        <dbReference type="EMBL" id="RAJ92937.1"/>
    </source>
</evidence>
<dbReference type="GO" id="GO:0005524">
    <property type="term" value="F:ATP binding"/>
    <property type="evidence" value="ECO:0007669"/>
    <property type="project" value="UniProtKB-KW"/>
</dbReference>
<evidence type="ECO:0000313" key="6">
    <source>
        <dbReference type="Proteomes" id="UP000249203"/>
    </source>
</evidence>
<dbReference type="Proteomes" id="UP000287865">
    <property type="component" value="Unassembled WGS sequence"/>
</dbReference>
<dbReference type="Gene3D" id="1.10.10.10">
    <property type="entry name" value="Winged helix-like DNA-binding domain superfamily/Winged helix DNA-binding domain"/>
    <property type="match status" value="1"/>
</dbReference>
<dbReference type="OrthoDB" id="9807853at2"/>
<keyword evidence="7" id="KW-1185">Reference proteome</keyword>
<dbReference type="InterPro" id="IPR036390">
    <property type="entry name" value="WH_DNA-bd_sf"/>
</dbReference>